<feature type="transmembrane region" description="Helical" evidence="1">
    <location>
        <begin position="131"/>
        <end position="153"/>
    </location>
</feature>
<feature type="transmembrane region" description="Helical" evidence="1">
    <location>
        <begin position="12"/>
        <end position="33"/>
    </location>
</feature>
<keyword evidence="3" id="KW-1185">Reference proteome</keyword>
<evidence type="ECO:0000256" key="1">
    <source>
        <dbReference type="SAM" id="Phobius"/>
    </source>
</evidence>
<proteinExistence type="predicted"/>
<comment type="caution">
    <text evidence="2">The sequence shown here is derived from an EMBL/GenBank/DDBJ whole genome shotgun (WGS) entry which is preliminary data.</text>
</comment>
<dbReference type="Proteomes" id="UP001499843">
    <property type="component" value="Unassembled WGS sequence"/>
</dbReference>
<name>A0ABN3CBJ9_9ACTN</name>
<dbReference type="RefSeq" id="WP_344473226.1">
    <property type="nucleotide sequence ID" value="NZ_BAAAQX010000004.1"/>
</dbReference>
<dbReference type="EMBL" id="BAAAQX010000004">
    <property type="protein sequence ID" value="GAA2206737.1"/>
    <property type="molecule type" value="Genomic_DNA"/>
</dbReference>
<keyword evidence="1" id="KW-0812">Transmembrane</keyword>
<evidence type="ECO:0000313" key="2">
    <source>
        <dbReference type="EMBL" id="GAA2206737.1"/>
    </source>
</evidence>
<reference evidence="2 3" key="1">
    <citation type="journal article" date="2019" name="Int. J. Syst. Evol. Microbiol.">
        <title>The Global Catalogue of Microorganisms (GCM) 10K type strain sequencing project: providing services to taxonomists for standard genome sequencing and annotation.</title>
        <authorList>
            <consortium name="The Broad Institute Genomics Platform"/>
            <consortium name="The Broad Institute Genome Sequencing Center for Infectious Disease"/>
            <person name="Wu L."/>
            <person name="Ma J."/>
        </authorList>
    </citation>
    <scope>NUCLEOTIDE SEQUENCE [LARGE SCALE GENOMIC DNA]</scope>
    <source>
        <strain evidence="2 3">JCM 16114</strain>
    </source>
</reference>
<keyword evidence="1" id="KW-1133">Transmembrane helix</keyword>
<evidence type="ECO:0000313" key="3">
    <source>
        <dbReference type="Proteomes" id="UP001499843"/>
    </source>
</evidence>
<organism evidence="2 3">
    <name type="scientific">Nonomuraea monospora</name>
    <dbReference type="NCBI Taxonomy" id="568818"/>
    <lineage>
        <taxon>Bacteria</taxon>
        <taxon>Bacillati</taxon>
        <taxon>Actinomycetota</taxon>
        <taxon>Actinomycetes</taxon>
        <taxon>Streptosporangiales</taxon>
        <taxon>Streptosporangiaceae</taxon>
        <taxon>Nonomuraea</taxon>
    </lineage>
</organism>
<gene>
    <name evidence="2" type="ORF">GCM10009850_021950</name>
</gene>
<protein>
    <submittedName>
        <fullName evidence="2">Uncharacterized protein</fullName>
    </submittedName>
</protein>
<keyword evidence="1" id="KW-0472">Membrane</keyword>
<accession>A0ABN3CBJ9</accession>
<feature type="transmembrane region" description="Helical" evidence="1">
    <location>
        <begin position="105"/>
        <end position="125"/>
    </location>
</feature>
<sequence>MNLAHLGQRSLLLGTGAAVTLSALGVPAAWPFAGKMYVHQYTPQAFFDAADAWLDVHDRASDTRRNLRDLTGGVAASGWRSEDGRAFERRVDAYLADLRGIELRAVVTALVLHTAGAALAAFVLFQFLVAAALAAVAAWVLAAAVTPVSLTAARTAATQCLTRLFSVYRTTEKLLDQLLHGCAAALTAAVAVRVGREALRGDDTALTDLASATMAQGPLLVWGTANRVERDLTAHALALPLAGTGLPQVAGAKAAYDVGAGSQAITGRHLPEQGADGSYAFPWE</sequence>